<dbReference type="GO" id="GO:0032267">
    <property type="term" value="F:tRNA(Ile)-lysidine synthase activity"/>
    <property type="evidence" value="ECO:0007669"/>
    <property type="project" value="UniProtKB-EC"/>
</dbReference>
<dbReference type="EC" id="6.3.4.19" evidence="8"/>
<comment type="caution">
    <text evidence="10">The sequence shown here is derived from an EMBL/GenBank/DDBJ whole genome shotgun (WGS) entry which is preliminary data.</text>
</comment>
<dbReference type="GO" id="GO:0005737">
    <property type="term" value="C:cytoplasm"/>
    <property type="evidence" value="ECO:0007669"/>
    <property type="project" value="UniProtKB-SubCell"/>
</dbReference>
<dbReference type="InterPro" id="IPR012796">
    <property type="entry name" value="Lysidine-tRNA-synth_C"/>
</dbReference>
<dbReference type="AlphaFoldDB" id="A0A4V5P2B9"/>
<keyword evidence="5 8" id="KW-0547">Nucleotide-binding</keyword>
<evidence type="ECO:0000256" key="1">
    <source>
        <dbReference type="ARBA" id="ARBA00004496"/>
    </source>
</evidence>
<feature type="domain" description="Lysidine-tRNA(Ile) synthetase C-terminal" evidence="9">
    <location>
        <begin position="366"/>
        <end position="440"/>
    </location>
</feature>
<dbReference type="NCBIfam" id="TIGR02433">
    <property type="entry name" value="lysidine_TilS_C"/>
    <property type="match status" value="1"/>
</dbReference>
<keyword evidence="6 8" id="KW-0067">ATP-binding</keyword>
<dbReference type="GO" id="GO:0006400">
    <property type="term" value="P:tRNA modification"/>
    <property type="evidence" value="ECO:0007669"/>
    <property type="project" value="UniProtKB-UniRule"/>
</dbReference>
<dbReference type="RefSeq" id="WP_136838025.1">
    <property type="nucleotide sequence ID" value="NZ_SWBR01000001.1"/>
</dbReference>
<evidence type="ECO:0000256" key="3">
    <source>
        <dbReference type="ARBA" id="ARBA00022598"/>
    </source>
</evidence>
<evidence type="ECO:0000256" key="5">
    <source>
        <dbReference type="ARBA" id="ARBA00022741"/>
    </source>
</evidence>
<evidence type="ECO:0000256" key="4">
    <source>
        <dbReference type="ARBA" id="ARBA00022694"/>
    </source>
</evidence>
<keyword evidence="11" id="KW-1185">Reference proteome</keyword>
<protein>
    <recommendedName>
        <fullName evidence="8">tRNA(Ile)-lysidine synthase</fullName>
        <ecNumber evidence="8">6.3.4.19</ecNumber>
    </recommendedName>
    <alternativeName>
        <fullName evidence="8">tRNA(Ile)-2-lysyl-cytidine synthase</fullName>
    </alternativeName>
    <alternativeName>
        <fullName evidence="8">tRNA(Ile)-lysidine synthetase</fullName>
    </alternativeName>
</protein>
<evidence type="ECO:0000313" key="10">
    <source>
        <dbReference type="EMBL" id="TKC12112.1"/>
    </source>
</evidence>
<evidence type="ECO:0000259" key="9">
    <source>
        <dbReference type="SMART" id="SM00977"/>
    </source>
</evidence>
<comment type="function">
    <text evidence="8">Ligates lysine onto the cytidine present at position 34 of the AUA codon-specific tRNA(Ile) that contains the anticodon CAU, in an ATP-dependent manner. Cytidine is converted to lysidine, thus changing the amino acid specificity of the tRNA from methionine to isoleucine.</text>
</comment>
<dbReference type="SUPFAM" id="SSF52402">
    <property type="entry name" value="Adenine nucleotide alpha hydrolases-like"/>
    <property type="match status" value="1"/>
</dbReference>
<dbReference type="Proteomes" id="UP000309488">
    <property type="component" value="Unassembled WGS sequence"/>
</dbReference>
<organism evidence="10 11">
    <name type="scientific">Pedobacter polaris</name>
    <dbReference type="NCBI Taxonomy" id="2571273"/>
    <lineage>
        <taxon>Bacteria</taxon>
        <taxon>Pseudomonadati</taxon>
        <taxon>Bacteroidota</taxon>
        <taxon>Sphingobacteriia</taxon>
        <taxon>Sphingobacteriales</taxon>
        <taxon>Sphingobacteriaceae</taxon>
        <taxon>Pedobacter</taxon>
    </lineage>
</organism>
<dbReference type="InterPro" id="IPR011063">
    <property type="entry name" value="TilS/TtcA_N"/>
</dbReference>
<comment type="catalytic activity">
    <reaction evidence="7 8">
        <text>cytidine(34) in tRNA(Ile2) + L-lysine + ATP = lysidine(34) in tRNA(Ile2) + AMP + diphosphate + H(+)</text>
        <dbReference type="Rhea" id="RHEA:43744"/>
        <dbReference type="Rhea" id="RHEA-COMP:10625"/>
        <dbReference type="Rhea" id="RHEA-COMP:10670"/>
        <dbReference type="ChEBI" id="CHEBI:15378"/>
        <dbReference type="ChEBI" id="CHEBI:30616"/>
        <dbReference type="ChEBI" id="CHEBI:32551"/>
        <dbReference type="ChEBI" id="CHEBI:33019"/>
        <dbReference type="ChEBI" id="CHEBI:82748"/>
        <dbReference type="ChEBI" id="CHEBI:83665"/>
        <dbReference type="ChEBI" id="CHEBI:456215"/>
        <dbReference type="EC" id="6.3.4.19"/>
    </reaction>
</comment>
<dbReference type="GO" id="GO:0005524">
    <property type="term" value="F:ATP binding"/>
    <property type="evidence" value="ECO:0007669"/>
    <property type="project" value="UniProtKB-UniRule"/>
</dbReference>
<evidence type="ECO:0000256" key="2">
    <source>
        <dbReference type="ARBA" id="ARBA00022490"/>
    </source>
</evidence>
<dbReference type="Pfam" id="PF11734">
    <property type="entry name" value="TilS_C"/>
    <property type="match status" value="1"/>
</dbReference>
<dbReference type="InterPro" id="IPR012795">
    <property type="entry name" value="tRNA_Ile_lys_synt_N"/>
</dbReference>
<sequence length="443" mass="51542">MLPLQQFKDYIKKNALFTPQQKILLAVSGGKDSVLMVQLFKLCNYNFSIAHCNFNLRADEAQRDESFVRLLANSLNIPFHVIHFDTKAYANAHQISTQMAARDLRYQWFEKIRVEENYDYVAVAHHQNDSIETLLLNLTRGTGISGMHGILPKREKLIRPLLFLSRLQIDNLIESNHIDYVEDSSNESTKYARNKIRLNVIPQLREINLNLEETFAQNIIRFAETEELLEQAIATKREEISRELNGDVYFDIDKIKLLKPQKLILFELLKRYHFTNFVVDEILGALNKQSGTSFYSNTHRATINREELMISALLKEQTHEHHFMHPTDESVVIEGEKISLFYTNSNYVENNANKAFVDLEKLIFPLIVRFRQDGDKFMPLGMRNFKKLSDFLIDKKVPLPQKDKIPLLINGNGEIIWVAGLRQDNRYKVKATTKKVAIFELLK</sequence>
<dbReference type="NCBIfam" id="TIGR02432">
    <property type="entry name" value="lysidine_TilS_N"/>
    <property type="match status" value="1"/>
</dbReference>
<proteinExistence type="inferred from homology"/>
<dbReference type="SMART" id="SM00977">
    <property type="entry name" value="TilS_C"/>
    <property type="match status" value="1"/>
</dbReference>
<dbReference type="Gene3D" id="3.40.50.620">
    <property type="entry name" value="HUPs"/>
    <property type="match status" value="1"/>
</dbReference>
<keyword evidence="3 8" id="KW-0436">Ligase</keyword>
<dbReference type="PANTHER" id="PTHR43033">
    <property type="entry name" value="TRNA(ILE)-LYSIDINE SYNTHASE-RELATED"/>
    <property type="match status" value="1"/>
</dbReference>
<comment type="domain">
    <text evidence="8">The N-terminal region contains the highly conserved SGGXDS motif, predicted to be a P-loop motif involved in ATP binding.</text>
</comment>
<dbReference type="HAMAP" id="MF_01161">
    <property type="entry name" value="tRNA_Ile_lys_synt"/>
    <property type="match status" value="1"/>
</dbReference>
<keyword evidence="4 8" id="KW-0819">tRNA processing</keyword>
<dbReference type="EMBL" id="SWBR01000001">
    <property type="protein sequence ID" value="TKC12112.1"/>
    <property type="molecule type" value="Genomic_DNA"/>
</dbReference>
<dbReference type="SUPFAM" id="SSF56037">
    <property type="entry name" value="PheT/TilS domain"/>
    <property type="match status" value="1"/>
</dbReference>
<gene>
    <name evidence="8 10" type="primary">tilS</name>
    <name evidence="10" type="ORF">FA048_00395</name>
</gene>
<evidence type="ECO:0000313" key="11">
    <source>
        <dbReference type="Proteomes" id="UP000309488"/>
    </source>
</evidence>
<dbReference type="InterPro" id="IPR012094">
    <property type="entry name" value="tRNA_Ile_lys_synt"/>
</dbReference>
<reference evidence="10 11" key="1">
    <citation type="submission" date="2019-04" db="EMBL/GenBank/DDBJ databases">
        <title>Pedobacter sp. RP-3-22 sp. nov., isolated from Arctic soil.</title>
        <authorList>
            <person name="Dahal R.H."/>
            <person name="Kim D.-U."/>
        </authorList>
    </citation>
    <scope>NUCLEOTIDE SEQUENCE [LARGE SCALE GENOMIC DNA]</scope>
    <source>
        <strain evidence="10 11">RP-3-22</strain>
    </source>
</reference>
<evidence type="ECO:0000256" key="6">
    <source>
        <dbReference type="ARBA" id="ARBA00022840"/>
    </source>
</evidence>
<accession>A0A4V5P2B9</accession>
<evidence type="ECO:0000256" key="8">
    <source>
        <dbReference type="HAMAP-Rule" id="MF_01161"/>
    </source>
</evidence>
<feature type="binding site" evidence="8">
    <location>
        <begin position="28"/>
        <end position="33"/>
    </location>
    <ligand>
        <name>ATP</name>
        <dbReference type="ChEBI" id="CHEBI:30616"/>
    </ligand>
</feature>
<evidence type="ECO:0000256" key="7">
    <source>
        <dbReference type="ARBA" id="ARBA00048539"/>
    </source>
</evidence>
<comment type="similarity">
    <text evidence="8">Belongs to the tRNA(Ile)-lysidine synthase family.</text>
</comment>
<dbReference type="CDD" id="cd01992">
    <property type="entry name" value="TilS_N"/>
    <property type="match status" value="1"/>
</dbReference>
<dbReference type="InterPro" id="IPR014729">
    <property type="entry name" value="Rossmann-like_a/b/a_fold"/>
</dbReference>
<comment type="subcellular location">
    <subcellularLocation>
        <location evidence="1 8">Cytoplasm</location>
    </subcellularLocation>
</comment>
<dbReference type="PANTHER" id="PTHR43033:SF1">
    <property type="entry name" value="TRNA(ILE)-LYSIDINE SYNTHASE-RELATED"/>
    <property type="match status" value="1"/>
</dbReference>
<dbReference type="OrthoDB" id="9807403at2"/>
<name>A0A4V5P2B9_9SPHI</name>
<keyword evidence="2 8" id="KW-0963">Cytoplasm</keyword>
<dbReference type="Pfam" id="PF01171">
    <property type="entry name" value="ATP_bind_3"/>
    <property type="match status" value="1"/>
</dbReference>